<dbReference type="AlphaFoldDB" id="A0A453DG37"/>
<dbReference type="Proteomes" id="UP000015105">
    <property type="component" value="Chromosome 2D"/>
</dbReference>
<dbReference type="Pfam" id="PF04842">
    <property type="entry name" value="DUF639"/>
    <property type="match status" value="1"/>
</dbReference>
<reference evidence="2" key="2">
    <citation type="journal article" date="2017" name="Nat. Plants">
        <title>The Aegilops tauschii genome reveals multiple impacts of transposons.</title>
        <authorList>
            <person name="Zhao G."/>
            <person name="Zou C."/>
            <person name="Li K."/>
            <person name="Wang K."/>
            <person name="Li T."/>
            <person name="Gao L."/>
            <person name="Zhang X."/>
            <person name="Wang H."/>
            <person name="Yang Z."/>
            <person name="Liu X."/>
            <person name="Jiang W."/>
            <person name="Mao L."/>
            <person name="Kong X."/>
            <person name="Jiao Y."/>
            <person name="Jia J."/>
        </authorList>
    </citation>
    <scope>NUCLEOTIDE SEQUENCE [LARGE SCALE GENOMIC DNA]</scope>
    <source>
        <strain evidence="2">cv. AL8/78</strain>
    </source>
</reference>
<reference evidence="1" key="3">
    <citation type="journal article" date="2017" name="Nature">
        <title>Genome sequence of the progenitor of the wheat D genome Aegilops tauschii.</title>
        <authorList>
            <person name="Luo M.C."/>
            <person name="Gu Y.Q."/>
            <person name="Puiu D."/>
            <person name="Wang H."/>
            <person name="Twardziok S.O."/>
            <person name="Deal K.R."/>
            <person name="Huo N."/>
            <person name="Zhu T."/>
            <person name="Wang L."/>
            <person name="Wang Y."/>
            <person name="McGuire P.E."/>
            <person name="Liu S."/>
            <person name="Long H."/>
            <person name="Ramasamy R.K."/>
            <person name="Rodriguez J.C."/>
            <person name="Van S.L."/>
            <person name="Yuan L."/>
            <person name="Wang Z."/>
            <person name="Xia Z."/>
            <person name="Xiao L."/>
            <person name="Anderson O.D."/>
            <person name="Ouyang S."/>
            <person name="Liang Y."/>
            <person name="Zimin A.V."/>
            <person name="Pertea G."/>
            <person name="Qi P."/>
            <person name="Bennetzen J.L."/>
            <person name="Dai X."/>
            <person name="Dawson M.W."/>
            <person name="Muller H.G."/>
            <person name="Kugler K."/>
            <person name="Rivarola-Duarte L."/>
            <person name="Spannagl M."/>
            <person name="Mayer K.F.X."/>
            <person name="Lu F.H."/>
            <person name="Bevan M.W."/>
            <person name="Leroy P."/>
            <person name="Li P."/>
            <person name="You F.M."/>
            <person name="Sun Q."/>
            <person name="Liu Z."/>
            <person name="Lyons E."/>
            <person name="Wicker T."/>
            <person name="Salzberg S.L."/>
            <person name="Devos K.M."/>
            <person name="Dvorak J."/>
        </authorList>
    </citation>
    <scope>NUCLEOTIDE SEQUENCE [LARGE SCALE GENOMIC DNA]</scope>
    <source>
        <strain evidence="1">cv. AL8/78</strain>
    </source>
</reference>
<dbReference type="EnsemblPlants" id="AET2Gv21230300.5">
    <property type="protein sequence ID" value="AET2Gv21230300.5"/>
    <property type="gene ID" value="AET2Gv21230300"/>
</dbReference>
<name>A0A453DG37_AEGTS</name>
<dbReference type="Gramene" id="AET2Gv21230300.5">
    <property type="protein sequence ID" value="AET2Gv21230300.5"/>
    <property type="gene ID" value="AET2Gv21230300"/>
</dbReference>
<organism evidence="1 2">
    <name type="scientific">Aegilops tauschii subsp. strangulata</name>
    <name type="common">Goatgrass</name>
    <dbReference type="NCBI Taxonomy" id="200361"/>
    <lineage>
        <taxon>Eukaryota</taxon>
        <taxon>Viridiplantae</taxon>
        <taxon>Streptophyta</taxon>
        <taxon>Embryophyta</taxon>
        <taxon>Tracheophyta</taxon>
        <taxon>Spermatophyta</taxon>
        <taxon>Magnoliopsida</taxon>
        <taxon>Liliopsida</taxon>
        <taxon>Poales</taxon>
        <taxon>Poaceae</taxon>
        <taxon>BOP clade</taxon>
        <taxon>Pooideae</taxon>
        <taxon>Triticodae</taxon>
        <taxon>Triticeae</taxon>
        <taxon>Triticinae</taxon>
        <taxon>Aegilops</taxon>
    </lineage>
</organism>
<evidence type="ECO:0000313" key="2">
    <source>
        <dbReference type="Proteomes" id="UP000015105"/>
    </source>
</evidence>
<protein>
    <submittedName>
        <fullName evidence="1">Uncharacterized protein</fullName>
    </submittedName>
</protein>
<reference evidence="2" key="1">
    <citation type="journal article" date="2014" name="Science">
        <title>Ancient hybridizations among the ancestral genomes of bread wheat.</title>
        <authorList>
            <consortium name="International Wheat Genome Sequencing Consortium,"/>
            <person name="Marcussen T."/>
            <person name="Sandve S.R."/>
            <person name="Heier L."/>
            <person name="Spannagl M."/>
            <person name="Pfeifer M."/>
            <person name="Jakobsen K.S."/>
            <person name="Wulff B.B."/>
            <person name="Steuernagel B."/>
            <person name="Mayer K.F."/>
            <person name="Olsen O.A."/>
        </authorList>
    </citation>
    <scope>NUCLEOTIDE SEQUENCE [LARGE SCALE GENOMIC DNA]</scope>
    <source>
        <strain evidence="2">cv. AL8/78</strain>
    </source>
</reference>
<dbReference type="InterPro" id="IPR006927">
    <property type="entry name" value="DUF639"/>
</dbReference>
<reference evidence="1" key="5">
    <citation type="journal article" date="2021" name="G3 (Bethesda)">
        <title>Aegilops tauschii genome assembly Aet v5.0 features greater sequence contiguity and improved annotation.</title>
        <authorList>
            <person name="Wang L."/>
            <person name="Zhu T."/>
            <person name="Rodriguez J.C."/>
            <person name="Deal K.R."/>
            <person name="Dubcovsky J."/>
            <person name="McGuire P.E."/>
            <person name="Lux T."/>
            <person name="Spannagl M."/>
            <person name="Mayer K.F.X."/>
            <person name="Baldrich P."/>
            <person name="Meyers B.C."/>
            <person name="Huo N."/>
            <person name="Gu Y.Q."/>
            <person name="Zhou H."/>
            <person name="Devos K.M."/>
            <person name="Bennetzen J.L."/>
            <person name="Unver T."/>
            <person name="Budak H."/>
            <person name="Gulick P.J."/>
            <person name="Galiba G."/>
            <person name="Kalapos B."/>
            <person name="Nelson D.R."/>
            <person name="Li P."/>
            <person name="You F.M."/>
            <person name="Luo M.C."/>
            <person name="Dvorak J."/>
        </authorList>
    </citation>
    <scope>NUCLEOTIDE SEQUENCE [LARGE SCALE GENOMIC DNA]</scope>
    <source>
        <strain evidence="1">cv. AL8/78</strain>
    </source>
</reference>
<proteinExistence type="predicted"/>
<keyword evidence="2" id="KW-1185">Reference proteome</keyword>
<dbReference type="PANTHER" id="PTHR31860:SF19">
    <property type="entry name" value="OS04G0677400 PROTEIN"/>
    <property type="match status" value="1"/>
</dbReference>
<evidence type="ECO:0000313" key="1">
    <source>
        <dbReference type="EnsemblPlants" id="AET2Gv21230300.5"/>
    </source>
</evidence>
<sequence>STAFMLWNKHHGNRHFIEAFEVTTPPRRRTVEQLLALQEAISQLEAHVQAGNIFLLKLRSLMLAAFPQVNHLPQARTMIQPFLHQISA</sequence>
<dbReference type="PANTHER" id="PTHR31860">
    <property type="entry name" value="HEAT-INDUCIBLE TRANSCRIPTION REPRESSOR (DUF639)-RELATED"/>
    <property type="match status" value="1"/>
</dbReference>
<reference evidence="1" key="4">
    <citation type="submission" date="2019-03" db="UniProtKB">
        <authorList>
            <consortium name="EnsemblPlants"/>
        </authorList>
    </citation>
    <scope>IDENTIFICATION</scope>
</reference>
<accession>A0A453DG37</accession>